<accession>A0A7S1SXN7</accession>
<dbReference type="EC" id="1.1.1.100" evidence="3 9"/>
<dbReference type="UniPathway" id="UPA00094"/>
<feature type="active site" description="Proton acceptor" evidence="7">
    <location>
        <position position="232"/>
    </location>
</feature>
<dbReference type="GO" id="GO:0004316">
    <property type="term" value="F:3-oxoacyl-[acyl-carrier-protein] reductase (NADPH) activity"/>
    <property type="evidence" value="ECO:0007669"/>
    <property type="project" value="UniProtKB-UniRule"/>
</dbReference>
<dbReference type="SMART" id="SM00822">
    <property type="entry name" value="PKS_KR"/>
    <property type="match status" value="1"/>
</dbReference>
<keyword evidence="9" id="KW-0275">Fatty acid biosynthesis</keyword>
<dbReference type="CDD" id="cd05333">
    <property type="entry name" value="BKR_SDR_c"/>
    <property type="match status" value="1"/>
</dbReference>
<dbReference type="GO" id="GO:0009507">
    <property type="term" value="C:chloroplast"/>
    <property type="evidence" value="ECO:0007669"/>
    <property type="project" value="UniProtKB-SubCell"/>
</dbReference>
<keyword evidence="9" id="KW-0444">Lipid biosynthesis</keyword>
<dbReference type="NCBIfam" id="NF009466">
    <property type="entry name" value="PRK12826.1-2"/>
    <property type="match status" value="1"/>
</dbReference>
<evidence type="ECO:0000256" key="7">
    <source>
        <dbReference type="PIRSR" id="PIRSR611284-1"/>
    </source>
</evidence>
<comment type="subcellular location">
    <subcellularLocation>
        <location evidence="9">Plastid</location>
        <location evidence="9">Chloroplast</location>
    </subcellularLocation>
    <subcellularLocation>
        <location evidence="9">Plastid</location>
    </subcellularLocation>
    <text evidence="9">And non-photosynthetic plastids.</text>
</comment>
<dbReference type="PANTHER" id="PTHR42879:SF2">
    <property type="entry name" value="3-OXOACYL-[ACYL-CARRIER-PROTEIN] REDUCTASE FABG"/>
    <property type="match status" value="1"/>
</dbReference>
<dbReference type="InterPro" id="IPR020904">
    <property type="entry name" value="Sc_DH/Rdtase_CS"/>
</dbReference>
<dbReference type="InterPro" id="IPR057326">
    <property type="entry name" value="KR_dom"/>
</dbReference>
<dbReference type="InterPro" id="IPR011284">
    <property type="entry name" value="3oxo_ACP_reduc"/>
</dbReference>
<comment type="subunit">
    <text evidence="9">Homotetramer.</text>
</comment>
<dbReference type="PRINTS" id="PR00080">
    <property type="entry name" value="SDRFAMILY"/>
</dbReference>
<dbReference type="PRINTS" id="PR00081">
    <property type="entry name" value="GDHRDH"/>
</dbReference>
<feature type="binding site" evidence="8">
    <location>
        <position position="265"/>
    </location>
    <ligand>
        <name>NADP(+)</name>
        <dbReference type="ChEBI" id="CHEBI:58349"/>
    </ligand>
</feature>
<dbReference type="FunFam" id="3.40.50.720:FF:000115">
    <property type="entry name" value="3-oxoacyl-[acyl-carrier-protein] reductase FabG"/>
    <property type="match status" value="1"/>
</dbReference>
<dbReference type="GO" id="GO:0051287">
    <property type="term" value="F:NAD binding"/>
    <property type="evidence" value="ECO:0007669"/>
    <property type="project" value="UniProtKB-UniRule"/>
</dbReference>
<comment type="catalytic activity">
    <reaction evidence="6 9">
        <text>a (3R)-hydroxyacyl-[ACP] + NADP(+) = a 3-oxoacyl-[ACP] + NADPH + H(+)</text>
        <dbReference type="Rhea" id="RHEA:17397"/>
        <dbReference type="Rhea" id="RHEA-COMP:9916"/>
        <dbReference type="Rhea" id="RHEA-COMP:9945"/>
        <dbReference type="ChEBI" id="CHEBI:15378"/>
        <dbReference type="ChEBI" id="CHEBI:57783"/>
        <dbReference type="ChEBI" id="CHEBI:58349"/>
        <dbReference type="ChEBI" id="CHEBI:78776"/>
        <dbReference type="ChEBI" id="CHEBI:78827"/>
        <dbReference type="EC" id="1.1.1.100"/>
    </reaction>
</comment>
<dbReference type="PANTHER" id="PTHR42879">
    <property type="entry name" value="3-OXOACYL-(ACYL-CARRIER-PROTEIN) REDUCTASE"/>
    <property type="match status" value="1"/>
</dbReference>
<feature type="binding site" evidence="8">
    <location>
        <begin position="89"/>
        <end position="92"/>
    </location>
    <ligand>
        <name>NADP(+)</name>
        <dbReference type="ChEBI" id="CHEBI:58349"/>
    </ligand>
</feature>
<comment type="similarity">
    <text evidence="2 9">Belongs to the short-chain dehydrogenases/reductases (SDR) family.</text>
</comment>
<evidence type="ECO:0000256" key="4">
    <source>
        <dbReference type="ARBA" id="ARBA00022857"/>
    </source>
</evidence>
<evidence type="ECO:0000256" key="6">
    <source>
        <dbReference type="ARBA" id="ARBA00048508"/>
    </source>
</evidence>
<keyword evidence="9" id="KW-0276">Fatty acid metabolism</keyword>
<gene>
    <name evidence="11" type="ORF">TCHU04912_LOCUS14397</name>
</gene>
<evidence type="ECO:0000313" key="11">
    <source>
        <dbReference type="EMBL" id="CAD9212158.1"/>
    </source>
</evidence>
<feature type="domain" description="Ketoreductase" evidence="10">
    <location>
        <begin position="83"/>
        <end position="268"/>
    </location>
</feature>
<keyword evidence="4 8" id="KW-0521">NADP</keyword>
<dbReference type="InterPro" id="IPR050259">
    <property type="entry name" value="SDR"/>
</dbReference>
<proteinExistence type="inferred from homology"/>
<dbReference type="AlphaFoldDB" id="A0A7S1SXN7"/>
<keyword evidence="5 9" id="KW-0560">Oxidoreductase</keyword>
<evidence type="ECO:0000256" key="5">
    <source>
        <dbReference type="ARBA" id="ARBA00023002"/>
    </source>
</evidence>
<evidence type="ECO:0000256" key="1">
    <source>
        <dbReference type="ARBA" id="ARBA00005194"/>
    </source>
</evidence>
<feature type="binding site" evidence="8">
    <location>
        <begin position="232"/>
        <end position="236"/>
    </location>
    <ligand>
        <name>NADP(+)</name>
        <dbReference type="ChEBI" id="CHEBI:58349"/>
    </ligand>
</feature>
<reference evidence="11" key="1">
    <citation type="submission" date="2021-01" db="EMBL/GenBank/DDBJ databases">
        <authorList>
            <person name="Corre E."/>
            <person name="Pelletier E."/>
            <person name="Niang G."/>
            <person name="Scheremetjew M."/>
            <person name="Finn R."/>
            <person name="Kale V."/>
            <person name="Holt S."/>
            <person name="Cochrane G."/>
            <person name="Meng A."/>
            <person name="Brown T."/>
            <person name="Cohen L."/>
        </authorList>
    </citation>
    <scope>NUCLEOTIDE SEQUENCE</scope>
    <source>
        <strain evidence="11">PLY429</strain>
    </source>
</reference>
<dbReference type="PROSITE" id="PS00061">
    <property type="entry name" value="ADH_SHORT"/>
    <property type="match status" value="1"/>
</dbReference>
<organism evidence="11">
    <name type="scientific">Tetraselmis chuii</name>
    <dbReference type="NCBI Taxonomy" id="63592"/>
    <lineage>
        <taxon>Eukaryota</taxon>
        <taxon>Viridiplantae</taxon>
        <taxon>Chlorophyta</taxon>
        <taxon>core chlorophytes</taxon>
        <taxon>Chlorodendrophyceae</taxon>
        <taxon>Chlorodendrales</taxon>
        <taxon>Chlorodendraceae</taxon>
        <taxon>Tetraselmis</taxon>
    </lineage>
</organism>
<comment type="pathway">
    <text evidence="1 9">Lipid metabolism; fatty acid biosynthesis.</text>
</comment>
<evidence type="ECO:0000256" key="9">
    <source>
        <dbReference type="RuleBase" id="RU366074"/>
    </source>
</evidence>
<feature type="binding site" evidence="8">
    <location>
        <position position="167"/>
    </location>
    <ligand>
        <name>NADP(+)</name>
        <dbReference type="ChEBI" id="CHEBI:58349"/>
    </ligand>
</feature>
<keyword evidence="9" id="KW-0443">Lipid metabolism</keyword>
<name>A0A7S1SXN7_9CHLO</name>
<dbReference type="InterPro" id="IPR002347">
    <property type="entry name" value="SDR_fam"/>
</dbReference>
<dbReference type="Gene3D" id="3.40.50.720">
    <property type="entry name" value="NAD(P)-binding Rossmann-like Domain"/>
    <property type="match status" value="1"/>
</dbReference>
<evidence type="ECO:0000259" key="10">
    <source>
        <dbReference type="SMART" id="SM00822"/>
    </source>
</evidence>
<sequence>MAAAALTSLSSAVATQAATRRASTTTIASVARPAFTSRASLPTGSLKAGVSPFAGRAAGLSNSSSRRSARTAAAPVTASSDAPVALVTGSSRGIGLAIALELASKGCKVVLNAFSEGALADAAEQCKAAGAPEVLTIAADVSKKESVDAMIAKVVAEMGSLDIMVNNAGITRDTLILRMKPEQWQQVIDINLTGVFYCSQAAAKVMSKKRKGRIINISSVVGQTGNAGQANYSAAKGGVIAMTKTFAREFASRGVTINAIAPGFIKSDMTAAIDPKYEGAILAQIPLGRMGEASEVAGMVRFLAVDDAALYITGQTFNVDGGMAMV</sequence>
<dbReference type="Pfam" id="PF13561">
    <property type="entry name" value="adh_short_C2"/>
    <property type="match status" value="1"/>
</dbReference>
<dbReference type="EMBL" id="HBGG01027911">
    <property type="protein sequence ID" value="CAD9212158.1"/>
    <property type="molecule type" value="Transcribed_RNA"/>
</dbReference>
<protein>
    <recommendedName>
        <fullName evidence="3 9">3-oxoacyl-[acyl-carrier-protein] reductase</fullName>
        <ecNumber evidence="3 9">1.1.1.100</ecNumber>
    </recommendedName>
</protein>
<evidence type="ECO:0000256" key="2">
    <source>
        <dbReference type="ARBA" id="ARBA00006484"/>
    </source>
</evidence>
<evidence type="ECO:0000256" key="3">
    <source>
        <dbReference type="ARBA" id="ARBA00012948"/>
    </source>
</evidence>
<dbReference type="InterPro" id="IPR036291">
    <property type="entry name" value="NAD(P)-bd_dom_sf"/>
</dbReference>
<dbReference type="GO" id="GO:0006633">
    <property type="term" value="P:fatty acid biosynthetic process"/>
    <property type="evidence" value="ECO:0007669"/>
    <property type="project" value="UniProtKB-UniPathway"/>
</dbReference>
<dbReference type="NCBIfam" id="TIGR01830">
    <property type="entry name" value="3oxo_ACP_reduc"/>
    <property type="match status" value="1"/>
</dbReference>
<evidence type="ECO:0000256" key="8">
    <source>
        <dbReference type="PIRSR" id="PIRSR611284-2"/>
    </source>
</evidence>
<dbReference type="NCBIfam" id="NF005559">
    <property type="entry name" value="PRK07231.1"/>
    <property type="match status" value="1"/>
</dbReference>
<dbReference type="SUPFAM" id="SSF51735">
    <property type="entry name" value="NAD(P)-binding Rossmann-fold domains"/>
    <property type="match status" value="1"/>
</dbReference>